<dbReference type="Proteomes" id="UP000256257">
    <property type="component" value="Unassembled WGS sequence"/>
</dbReference>
<sequence length="91" mass="10263">MNPAGIKSQKNEKMKKLTLLISTIFLTLILHQCTDRSLSLEQTELPLDRSLAKQEKEHNSAKDSTKSGSEILIVKDPPVRDGDDWRQSSTK</sequence>
<name>A0A3D9B1Z3_9FLAO</name>
<reference evidence="2 3" key="1">
    <citation type="submission" date="2018-06" db="EMBL/GenBank/DDBJ databases">
        <title>Novel Chryseobacterium species.</title>
        <authorList>
            <person name="Newman J."/>
            <person name="Hugo C."/>
            <person name="Oosthuizen L."/>
            <person name="Charimba G."/>
        </authorList>
    </citation>
    <scope>NUCLEOTIDE SEQUENCE [LARGE SCALE GENOMIC DNA]</scope>
    <source>
        <strain evidence="2 3">7_F195</strain>
    </source>
</reference>
<comment type="caution">
    <text evidence="2">The sequence shown here is derived from an EMBL/GenBank/DDBJ whole genome shotgun (WGS) entry which is preliminary data.</text>
</comment>
<protein>
    <submittedName>
        <fullName evidence="2">Uncharacterized protein</fullName>
    </submittedName>
</protein>
<feature type="compositionally biased region" description="Basic and acidic residues" evidence="1">
    <location>
        <begin position="50"/>
        <end position="65"/>
    </location>
</feature>
<gene>
    <name evidence="2" type="ORF">DRF67_10935</name>
</gene>
<accession>A0A3D9B1Z3</accession>
<organism evidence="2 3">
    <name type="scientific">Chryseobacterium pennipullorum</name>
    <dbReference type="NCBI Taxonomy" id="2258963"/>
    <lineage>
        <taxon>Bacteria</taxon>
        <taxon>Pseudomonadati</taxon>
        <taxon>Bacteroidota</taxon>
        <taxon>Flavobacteriia</taxon>
        <taxon>Flavobacteriales</taxon>
        <taxon>Weeksellaceae</taxon>
        <taxon>Chryseobacterium group</taxon>
        <taxon>Chryseobacterium</taxon>
    </lineage>
</organism>
<feature type="region of interest" description="Disordered" evidence="1">
    <location>
        <begin position="50"/>
        <end position="91"/>
    </location>
</feature>
<evidence type="ECO:0000313" key="3">
    <source>
        <dbReference type="Proteomes" id="UP000256257"/>
    </source>
</evidence>
<dbReference type="AlphaFoldDB" id="A0A3D9B1Z3"/>
<evidence type="ECO:0000313" key="2">
    <source>
        <dbReference type="EMBL" id="REC47549.1"/>
    </source>
</evidence>
<keyword evidence="3" id="KW-1185">Reference proteome</keyword>
<proteinExistence type="predicted"/>
<evidence type="ECO:0000256" key="1">
    <source>
        <dbReference type="SAM" id="MobiDB-lite"/>
    </source>
</evidence>
<feature type="compositionally biased region" description="Basic and acidic residues" evidence="1">
    <location>
        <begin position="77"/>
        <end position="91"/>
    </location>
</feature>
<dbReference type="EMBL" id="QNVV01000008">
    <property type="protein sequence ID" value="REC47549.1"/>
    <property type="molecule type" value="Genomic_DNA"/>
</dbReference>